<organism evidence="16 17">
    <name type="scientific">Candidatus Pullilachnospira gallistercoris</name>
    <dbReference type="NCBI Taxonomy" id="2840911"/>
    <lineage>
        <taxon>Bacteria</taxon>
        <taxon>Bacillati</taxon>
        <taxon>Bacillota</taxon>
        <taxon>Clostridia</taxon>
        <taxon>Lachnospirales</taxon>
        <taxon>Lachnospiraceae</taxon>
        <taxon>Lachnospiraceae incertae sedis</taxon>
        <taxon>Candidatus Pullilachnospira</taxon>
    </lineage>
</organism>
<name>A0A9D1JB19_9FIRM</name>
<keyword evidence="11" id="KW-0511">Multifunctional enzyme</keyword>
<keyword evidence="3 14" id="KW-0285">Flavoprotein</keyword>
<keyword evidence="5 14" id="KW-0808">Transferase</keyword>
<evidence type="ECO:0000259" key="15">
    <source>
        <dbReference type="SMART" id="SM00904"/>
    </source>
</evidence>
<dbReference type="Gene3D" id="3.40.50.620">
    <property type="entry name" value="HUPs"/>
    <property type="match status" value="1"/>
</dbReference>
<evidence type="ECO:0000256" key="7">
    <source>
        <dbReference type="ARBA" id="ARBA00022741"/>
    </source>
</evidence>
<keyword evidence="4 14" id="KW-0288">FMN</keyword>
<comment type="pathway">
    <text evidence="2 14">Cofactor biosynthesis; FMN biosynthesis; FMN from riboflavin (ATP route): step 1/1.</text>
</comment>
<evidence type="ECO:0000256" key="3">
    <source>
        <dbReference type="ARBA" id="ARBA00022630"/>
    </source>
</evidence>
<reference evidence="16" key="2">
    <citation type="journal article" date="2021" name="PeerJ">
        <title>Extensive microbial diversity within the chicken gut microbiome revealed by metagenomics and culture.</title>
        <authorList>
            <person name="Gilroy R."/>
            <person name="Ravi A."/>
            <person name="Getino M."/>
            <person name="Pursley I."/>
            <person name="Horton D.L."/>
            <person name="Alikhan N.F."/>
            <person name="Baker D."/>
            <person name="Gharbi K."/>
            <person name="Hall N."/>
            <person name="Watson M."/>
            <person name="Adriaenssens E.M."/>
            <person name="Foster-Nyarko E."/>
            <person name="Jarju S."/>
            <person name="Secka A."/>
            <person name="Antonio M."/>
            <person name="Oren A."/>
            <person name="Chaudhuri R.R."/>
            <person name="La Ragione R."/>
            <person name="Hildebrand F."/>
            <person name="Pallen M.J."/>
        </authorList>
    </citation>
    <scope>NUCLEOTIDE SEQUENCE</scope>
    <source>
        <strain evidence="16">ChiSjej5B23-6657</strain>
    </source>
</reference>
<dbReference type="PIRSF" id="PIRSF004491">
    <property type="entry name" value="FAD_Synth"/>
    <property type="match status" value="1"/>
</dbReference>
<evidence type="ECO:0000256" key="4">
    <source>
        <dbReference type="ARBA" id="ARBA00022643"/>
    </source>
</evidence>
<evidence type="ECO:0000313" key="16">
    <source>
        <dbReference type="EMBL" id="HIR70863.1"/>
    </source>
</evidence>
<evidence type="ECO:0000256" key="13">
    <source>
        <dbReference type="ARBA" id="ARBA00049494"/>
    </source>
</evidence>
<evidence type="ECO:0000256" key="6">
    <source>
        <dbReference type="ARBA" id="ARBA00022695"/>
    </source>
</evidence>
<dbReference type="GO" id="GO:0003919">
    <property type="term" value="F:FMN adenylyltransferase activity"/>
    <property type="evidence" value="ECO:0007669"/>
    <property type="project" value="UniProtKB-UniRule"/>
</dbReference>
<dbReference type="InterPro" id="IPR023465">
    <property type="entry name" value="Riboflavin_kinase_dom_sf"/>
</dbReference>
<accession>A0A9D1JB19</accession>
<keyword evidence="10 14" id="KW-0067">ATP-binding</keyword>
<dbReference type="InterPro" id="IPR023468">
    <property type="entry name" value="Riboflavin_kinase"/>
</dbReference>
<evidence type="ECO:0000256" key="11">
    <source>
        <dbReference type="ARBA" id="ARBA00023268"/>
    </source>
</evidence>
<dbReference type="EC" id="2.7.7.2" evidence="14"/>
<evidence type="ECO:0000256" key="8">
    <source>
        <dbReference type="ARBA" id="ARBA00022777"/>
    </source>
</evidence>
<dbReference type="EC" id="2.7.1.26" evidence="14"/>
<dbReference type="GO" id="GO:0009231">
    <property type="term" value="P:riboflavin biosynthetic process"/>
    <property type="evidence" value="ECO:0007669"/>
    <property type="project" value="InterPro"/>
</dbReference>
<keyword evidence="8 14" id="KW-0418">Kinase</keyword>
<evidence type="ECO:0000256" key="2">
    <source>
        <dbReference type="ARBA" id="ARBA00005201"/>
    </source>
</evidence>
<dbReference type="NCBIfam" id="TIGR00083">
    <property type="entry name" value="ribF"/>
    <property type="match status" value="1"/>
</dbReference>
<evidence type="ECO:0000256" key="1">
    <source>
        <dbReference type="ARBA" id="ARBA00004726"/>
    </source>
</evidence>
<dbReference type="GO" id="GO:0005524">
    <property type="term" value="F:ATP binding"/>
    <property type="evidence" value="ECO:0007669"/>
    <property type="project" value="UniProtKB-UniRule"/>
</dbReference>
<protein>
    <recommendedName>
        <fullName evidence="14">Riboflavin biosynthesis protein</fullName>
    </recommendedName>
    <domain>
        <recommendedName>
            <fullName evidence="14">Riboflavin kinase</fullName>
            <ecNumber evidence="14">2.7.1.26</ecNumber>
        </recommendedName>
        <alternativeName>
            <fullName evidence="14">Flavokinase</fullName>
        </alternativeName>
    </domain>
    <domain>
        <recommendedName>
            <fullName evidence="14">FMN adenylyltransferase</fullName>
            <ecNumber evidence="14">2.7.7.2</ecNumber>
        </recommendedName>
        <alternativeName>
            <fullName evidence="14">FAD pyrophosphorylase</fullName>
        </alternativeName>
        <alternativeName>
            <fullName evidence="14">FAD synthase</fullName>
        </alternativeName>
    </domain>
</protein>
<dbReference type="GO" id="GO:0008531">
    <property type="term" value="F:riboflavin kinase activity"/>
    <property type="evidence" value="ECO:0007669"/>
    <property type="project" value="UniProtKB-UniRule"/>
</dbReference>
<dbReference type="SMART" id="SM00904">
    <property type="entry name" value="Flavokinase"/>
    <property type="match status" value="1"/>
</dbReference>
<evidence type="ECO:0000256" key="14">
    <source>
        <dbReference type="PIRNR" id="PIRNR004491"/>
    </source>
</evidence>
<dbReference type="Pfam" id="PF01687">
    <property type="entry name" value="Flavokinase"/>
    <property type="match status" value="1"/>
</dbReference>
<dbReference type="SUPFAM" id="SSF52374">
    <property type="entry name" value="Nucleotidylyl transferase"/>
    <property type="match status" value="1"/>
</dbReference>
<comment type="caution">
    <text evidence="16">The sequence shown here is derived from an EMBL/GenBank/DDBJ whole genome shotgun (WGS) entry which is preliminary data.</text>
</comment>
<dbReference type="EMBL" id="DVHM01000100">
    <property type="protein sequence ID" value="HIR70863.1"/>
    <property type="molecule type" value="Genomic_DNA"/>
</dbReference>
<keyword evidence="9 14" id="KW-0274">FAD</keyword>
<dbReference type="GO" id="GO:0006747">
    <property type="term" value="P:FAD biosynthetic process"/>
    <property type="evidence" value="ECO:0007669"/>
    <property type="project" value="UniProtKB-UniRule"/>
</dbReference>
<dbReference type="CDD" id="cd02064">
    <property type="entry name" value="FAD_synthetase_N"/>
    <property type="match status" value="1"/>
</dbReference>
<dbReference type="PANTHER" id="PTHR22749:SF6">
    <property type="entry name" value="RIBOFLAVIN KINASE"/>
    <property type="match status" value="1"/>
</dbReference>
<sequence length="319" mass="36143">MKVLTSLRENRIACPTAVTVGKFDGLHRGHDLLAHRILEQKGRGLSSVVVTFDASPRVVLQGQKNRSLVTREEKKYLLERDGIEYLAECSFEDEIVHMEPEEFIRLLKDNFSMKYLAVGTDFHFGYRGRGDVDLLRRLAGEMGFELEVVEKVREDSREISSTFIREEIQKGHIKKANHLLGYPYFACGTVVHGKHLGSRLGFATINITPPPEKLLPPFGVYVTQVRIDGRTYRGVTNVGVKPTIEGERLPGIETHIFDFSGELYGERVCVSFFDFLRPEQKFSSVEALRSQVAEDEQRALAYFESCGQGNGEPRSDEKK</sequence>
<evidence type="ECO:0000256" key="12">
    <source>
        <dbReference type="ARBA" id="ARBA00047880"/>
    </source>
</evidence>
<dbReference type="NCBIfam" id="NF004162">
    <property type="entry name" value="PRK05627.1-5"/>
    <property type="match status" value="1"/>
</dbReference>
<gene>
    <name evidence="16" type="ORF">IAA55_06255</name>
</gene>
<comment type="catalytic activity">
    <reaction evidence="13 14">
        <text>FMN + ATP + H(+) = FAD + diphosphate</text>
        <dbReference type="Rhea" id="RHEA:17237"/>
        <dbReference type="ChEBI" id="CHEBI:15378"/>
        <dbReference type="ChEBI" id="CHEBI:30616"/>
        <dbReference type="ChEBI" id="CHEBI:33019"/>
        <dbReference type="ChEBI" id="CHEBI:57692"/>
        <dbReference type="ChEBI" id="CHEBI:58210"/>
        <dbReference type="EC" id="2.7.7.2"/>
    </reaction>
</comment>
<dbReference type="InterPro" id="IPR014729">
    <property type="entry name" value="Rossmann-like_a/b/a_fold"/>
</dbReference>
<keyword evidence="6 14" id="KW-0548">Nucleotidyltransferase</keyword>
<dbReference type="InterPro" id="IPR002606">
    <property type="entry name" value="Riboflavin_kinase_bac"/>
</dbReference>
<dbReference type="SUPFAM" id="SSF82114">
    <property type="entry name" value="Riboflavin kinase-like"/>
    <property type="match status" value="1"/>
</dbReference>
<dbReference type="GO" id="GO:0009398">
    <property type="term" value="P:FMN biosynthetic process"/>
    <property type="evidence" value="ECO:0007669"/>
    <property type="project" value="UniProtKB-UniRule"/>
</dbReference>
<dbReference type="Gene3D" id="2.40.30.30">
    <property type="entry name" value="Riboflavin kinase-like"/>
    <property type="match status" value="1"/>
</dbReference>
<comment type="catalytic activity">
    <reaction evidence="12 14">
        <text>riboflavin + ATP = FMN + ADP + H(+)</text>
        <dbReference type="Rhea" id="RHEA:14357"/>
        <dbReference type="ChEBI" id="CHEBI:15378"/>
        <dbReference type="ChEBI" id="CHEBI:30616"/>
        <dbReference type="ChEBI" id="CHEBI:57986"/>
        <dbReference type="ChEBI" id="CHEBI:58210"/>
        <dbReference type="ChEBI" id="CHEBI:456216"/>
        <dbReference type="EC" id="2.7.1.26"/>
    </reaction>
</comment>
<keyword evidence="7 14" id="KW-0547">Nucleotide-binding</keyword>
<evidence type="ECO:0000256" key="10">
    <source>
        <dbReference type="ARBA" id="ARBA00022840"/>
    </source>
</evidence>
<comment type="similarity">
    <text evidence="14">Belongs to the ribF family.</text>
</comment>
<dbReference type="Proteomes" id="UP000823912">
    <property type="component" value="Unassembled WGS sequence"/>
</dbReference>
<proteinExistence type="inferred from homology"/>
<dbReference type="AlphaFoldDB" id="A0A9D1JB19"/>
<evidence type="ECO:0000256" key="9">
    <source>
        <dbReference type="ARBA" id="ARBA00022827"/>
    </source>
</evidence>
<comment type="pathway">
    <text evidence="1 14">Cofactor biosynthesis; FAD biosynthesis; FAD from FMN: step 1/1.</text>
</comment>
<dbReference type="Pfam" id="PF06574">
    <property type="entry name" value="FAD_syn"/>
    <property type="match status" value="1"/>
</dbReference>
<feature type="domain" description="Riboflavin kinase" evidence="15">
    <location>
        <begin position="179"/>
        <end position="304"/>
    </location>
</feature>
<dbReference type="InterPro" id="IPR015864">
    <property type="entry name" value="FAD_synthase"/>
</dbReference>
<evidence type="ECO:0000256" key="5">
    <source>
        <dbReference type="ARBA" id="ARBA00022679"/>
    </source>
</evidence>
<dbReference type="PANTHER" id="PTHR22749">
    <property type="entry name" value="RIBOFLAVIN KINASE/FMN ADENYLYLTRANSFERASE"/>
    <property type="match status" value="1"/>
</dbReference>
<dbReference type="InterPro" id="IPR015865">
    <property type="entry name" value="Riboflavin_kinase_bac/euk"/>
</dbReference>
<reference evidence="16" key="1">
    <citation type="submission" date="2020-10" db="EMBL/GenBank/DDBJ databases">
        <authorList>
            <person name="Gilroy R."/>
        </authorList>
    </citation>
    <scope>NUCLEOTIDE SEQUENCE</scope>
    <source>
        <strain evidence="16">ChiSjej5B23-6657</strain>
    </source>
</reference>
<evidence type="ECO:0000313" key="17">
    <source>
        <dbReference type="Proteomes" id="UP000823912"/>
    </source>
</evidence>